<gene>
    <name evidence="2" type="ORF">ACFPXP_20965</name>
</gene>
<comment type="caution">
    <text evidence="2">The sequence shown here is derived from an EMBL/GenBank/DDBJ whole genome shotgun (WGS) entry which is preliminary data.</text>
</comment>
<evidence type="ECO:0000256" key="1">
    <source>
        <dbReference type="SAM" id="MobiDB-lite"/>
    </source>
</evidence>
<name>A0ABW1IUU2_9BACL</name>
<accession>A0ABW1IUU2</accession>
<organism evidence="2 3">
    <name type="scientific">Marinicrinis lubricantis</name>
    <dbReference type="NCBI Taxonomy" id="2086470"/>
    <lineage>
        <taxon>Bacteria</taxon>
        <taxon>Bacillati</taxon>
        <taxon>Bacillota</taxon>
        <taxon>Bacilli</taxon>
        <taxon>Bacillales</taxon>
        <taxon>Paenibacillaceae</taxon>
    </lineage>
</organism>
<evidence type="ECO:0000313" key="2">
    <source>
        <dbReference type="EMBL" id="MFC5988882.1"/>
    </source>
</evidence>
<dbReference type="EMBL" id="JBHSQV010000185">
    <property type="protein sequence ID" value="MFC5988882.1"/>
    <property type="molecule type" value="Genomic_DNA"/>
</dbReference>
<keyword evidence="3" id="KW-1185">Reference proteome</keyword>
<proteinExistence type="predicted"/>
<evidence type="ECO:0000313" key="3">
    <source>
        <dbReference type="Proteomes" id="UP001596250"/>
    </source>
</evidence>
<dbReference type="Proteomes" id="UP001596250">
    <property type="component" value="Unassembled WGS sequence"/>
</dbReference>
<reference evidence="3" key="1">
    <citation type="journal article" date="2019" name="Int. J. Syst. Evol. Microbiol.">
        <title>The Global Catalogue of Microorganisms (GCM) 10K type strain sequencing project: providing services to taxonomists for standard genome sequencing and annotation.</title>
        <authorList>
            <consortium name="The Broad Institute Genomics Platform"/>
            <consortium name="The Broad Institute Genome Sequencing Center for Infectious Disease"/>
            <person name="Wu L."/>
            <person name="Ma J."/>
        </authorList>
    </citation>
    <scope>NUCLEOTIDE SEQUENCE [LARGE SCALE GENOMIC DNA]</scope>
    <source>
        <strain evidence="3">CCM 8749</strain>
    </source>
</reference>
<feature type="region of interest" description="Disordered" evidence="1">
    <location>
        <begin position="64"/>
        <end position="83"/>
    </location>
</feature>
<dbReference type="RefSeq" id="WP_379896393.1">
    <property type="nucleotide sequence ID" value="NZ_CBCSCT010000007.1"/>
</dbReference>
<sequence>MNRFSVKMLWIVFLLGVGLFVGFDLASRGLEEVHGPFDGTASSTQTLPPQEALQLQPSMPLYPEQESTAAATAPAVNTPSEQGMLSRTAENAGKILQRSSQTCVEAVVSFFEGLFS</sequence>
<protein>
    <submittedName>
        <fullName evidence="2">Uncharacterized protein</fullName>
    </submittedName>
</protein>